<evidence type="ECO:0000313" key="9">
    <source>
        <dbReference type="EMBL" id="GAA0957493.1"/>
    </source>
</evidence>
<dbReference type="PRINTS" id="PR01217">
    <property type="entry name" value="PRICHEXTENSN"/>
</dbReference>
<evidence type="ECO:0000256" key="5">
    <source>
        <dbReference type="ARBA" id="ARBA00022840"/>
    </source>
</evidence>
<evidence type="ECO:0000313" key="10">
    <source>
        <dbReference type="Proteomes" id="UP001500665"/>
    </source>
</evidence>
<evidence type="ECO:0000259" key="8">
    <source>
        <dbReference type="PROSITE" id="PS50011"/>
    </source>
</evidence>
<feature type="domain" description="Protein kinase" evidence="8">
    <location>
        <begin position="19"/>
        <end position="271"/>
    </location>
</feature>
<dbReference type="InterPro" id="IPR011009">
    <property type="entry name" value="Kinase-like_dom_sf"/>
</dbReference>
<dbReference type="Proteomes" id="UP001500665">
    <property type="component" value="Unassembled WGS sequence"/>
</dbReference>
<feature type="region of interest" description="Disordered" evidence="6">
    <location>
        <begin position="389"/>
        <end position="522"/>
    </location>
</feature>
<feature type="compositionally biased region" description="Low complexity" evidence="6">
    <location>
        <begin position="506"/>
        <end position="522"/>
    </location>
</feature>
<keyword evidence="7" id="KW-0472">Membrane</keyword>
<protein>
    <recommendedName>
        <fullName evidence="1">non-specific serine/threonine protein kinase</fullName>
        <ecNumber evidence="1">2.7.11.1</ecNumber>
    </recommendedName>
</protein>
<name>A0ABN1RHS3_9ACTN</name>
<dbReference type="EC" id="2.7.11.1" evidence="1"/>
<feature type="region of interest" description="Disordered" evidence="6">
    <location>
        <begin position="323"/>
        <end position="347"/>
    </location>
</feature>
<keyword evidence="2" id="KW-0808">Transferase</keyword>
<keyword evidence="10" id="KW-1185">Reference proteome</keyword>
<dbReference type="InterPro" id="IPR000719">
    <property type="entry name" value="Prot_kinase_dom"/>
</dbReference>
<evidence type="ECO:0000256" key="1">
    <source>
        <dbReference type="ARBA" id="ARBA00012513"/>
    </source>
</evidence>
<evidence type="ECO:0000256" key="2">
    <source>
        <dbReference type="ARBA" id="ARBA00022679"/>
    </source>
</evidence>
<dbReference type="Pfam" id="PF00069">
    <property type="entry name" value="Pkinase"/>
    <property type="match status" value="1"/>
</dbReference>
<dbReference type="PROSITE" id="PS00108">
    <property type="entry name" value="PROTEIN_KINASE_ST"/>
    <property type="match status" value="1"/>
</dbReference>
<evidence type="ECO:0000256" key="7">
    <source>
        <dbReference type="SAM" id="Phobius"/>
    </source>
</evidence>
<reference evidence="9 10" key="1">
    <citation type="journal article" date="2019" name="Int. J. Syst. Evol. Microbiol.">
        <title>The Global Catalogue of Microorganisms (GCM) 10K type strain sequencing project: providing services to taxonomists for standard genome sequencing and annotation.</title>
        <authorList>
            <consortium name="The Broad Institute Genomics Platform"/>
            <consortium name="The Broad Institute Genome Sequencing Center for Infectious Disease"/>
            <person name="Wu L."/>
            <person name="Ma J."/>
        </authorList>
    </citation>
    <scope>NUCLEOTIDE SEQUENCE [LARGE SCALE GENOMIC DNA]</scope>
    <source>
        <strain evidence="9 10">JCM 10696</strain>
    </source>
</reference>
<evidence type="ECO:0000256" key="3">
    <source>
        <dbReference type="ARBA" id="ARBA00022741"/>
    </source>
</evidence>
<organism evidence="9 10">
    <name type="scientific">Actinocorallia libanotica</name>
    <dbReference type="NCBI Taxonomy" id="46162"/>
    <lineage>
        <taxon>Bacteria</taxon>
        <taxon>Bacillati</taxon>
        <taxon>Actinomycetota</taxon>
        <taxon>Actinomycetes</taxon>
        <taxon>Streptosporangiales</taxon>
        <taxon>Thermomonosporaceae</taxon>
        <taxon>Actinocorallia</taxon>
    </lineage>
</organism>
<gene>
    <name evidence="9" type="ORF">GCM10009550_44970</name>
</gene>
<dbReference type="SUPFAM" id="SSF56112">
    <property type="entry name" value="Protein kinase-like (PK-like)"/>
    <property type="match status" value="1"/>
</dbReference>
<dbReference type="PANTHER" id="PTHR43671">
    <property type="entry name" value="SERINE/THREONINE-PROTEIN KINASE NEK"/>
    <property type="match status" value="1"/>
</dbReference>
<dbReference type="Gene3D" id="1.10.510.10">
    <property type="entry name" value="Transferase(Phosphotransferase) domain 1"/>
    <property type="match status" value="1"/>
</dbReference>
<evidence type="ECO:0000256" key="6">
    <source>
        <dbReference type="SAM" id="MobiDB-lite"/>
    </source>
</evidence>
<proteinExistence type="predicted"/>
<dbReference type="InterPro" id="IPR050660">
    <property type="entry name" value="NEK_Ser/Thr_kinase"/>
</dbReference>
<dbReference type="PROSITE" id="PS50011">
    <property type="entry name" value="PROTEIN_KINASE_DOM"/>
    <property type="match status" value="1"/>
</dbReference>
<feature type="compositionally biased region" description="Pro residues" evidence="6">
    <location>
        <begin position="467"/>
        <end position="505"/>
    </location>
</feature>
<dbReference type="InterPro" id="IPR008271">
    <property type="entry name" value="Ser/Thr_kinase_AS"/>
</dbReference>
<comment type="caution">
    <text evidence="9">The sequence shown here is derived from an EMBL/GenBank/DDBJ whole genome shotgun (WGS) entry which is preliminary data.</text>
</comment>
<dbReference type="CDD" id="cd14014">
    <property type="entry name" value="STKc_PknB_like"/>
    <property type="match status" value="1"/>
</dbReference>
<evidence type="ECO:0000256" key="4">
    <source>
        <dbReference type="ARBA" id="ARBA00022777"/>
    </source>
</evidence>
<keyword evidence="7" id="KW-1133">Transmembrane helix</keyword>
<keyword evidence="3" id="KW-0547">Nucleotide-binding</keyword>
<keyword evidence="5" id="KW-0067">ATP-binding</keyword>
<dbReference type="PANTHER" id="PTHR43671:SF13">
    <property type="entry name" value="SERINE_THREONINE-PROTEIN KINASE NEK2"/>
    <property type="match status" value="1"/>
</dbReference>
<sequence length="522" mass="54053">MLEMVAALRSSDPLRLGPYDIEGRLGEGGQGVVYLGRHADGGQQFAIKLLHLESDDKARARFLREVEVAKKVASFCTARLYDVGADGDHFFTVSEYVPGPSLQARVQEDGPLTGAELERLAVGTATALVSIHQAGIIHRDFKPHNVLLGPDGPRVIDFGVAKATSSSTTLTSKVIGTPSYMSPEQVEGDEAGPPSDVFCWASTMVYAATGEPPFGQDSIMAVINRIANHEPELGALDGPLRELILDCLEKDPAARPRTRDLLMRLLGHADAVPDGLAGGVPPGATTAVMSVGAGLAGGAADPNRTSLDAAAATSVVGGLHEWARRNGDEPQPPATVTGTHPRRDEPARRAAKVPWFITAAAVSFAVFTAGGAGFVVYKISTSSDAVVLPTKGSQHPAEVGDRSKSPGPRPSTTFTTRDDRGNPVVITTTVDPSAPPSSSTKPGKPGQKPDKPDPTTTTKEPDDQGPGPGPGPGPGNPPTSNPPTSSPPPTSTPPDPGPTTPPPTDPGTQDPGPDPTTSVKVP</sequence>
<feature type="compositionally biased region" description="Low complexity" evidence="6">
    <location>
        <begin position="436"/>
        <end position="446"/>
    </location>
</feature>
<keyword evidence="7" id="KW-0812">Transmembrane</keyword>
<accession>A0ABN1RHS3</accession>
<keyword evidence="4" id="KW-0418">Kinase</keyword>
<feature type="transmembrane region" description="Helical" evidence="7">
    <location>
        <begin position="353"/>
        <end position="377"/>
    </location>
</feature>
<dbReference type="EMBL" id="BAAAHH010000019">
    <property type="protein sequence ID" value="GAA0957493.1"/>
    <property type="molecule type" value="Genomic_DNA"/>
</dbReference>